<sequence>MSLEAALELTAQQLAKPATARRGALMATRWVEVWLAQASPRPGIHETRRVVQALCALQSDDHAGRATRFLQHVALGGEFPRHNEYGF</sequence>
<gene>
    <name evidence="1" type="ORF">UFOPK2399_00799</name>
</gene>
<dbReference type="EMBL" id="CAEZXP010000001">
    <property type="protein sequence ID" value="CAB4692217.1"/>
    <property type="molecule type" value="Genomic_DNA"/>
</dbReference>
<evidence type="ECO:0000313" key="1">
    <source>
        <dbReference type="EMBL" id="CAB4692217.1"/>
    </source>
</evidence>
<protein>
    <submittedName>
        <fullName evidence="1">Unannotated protein</fullName>
    </submittedName>
</protein>
<accession>A0A6J6P0R2</accession>
<organism evidence="1">
    <name type="scientific">freshwater metagenome</name>
    <dbReference type="NCBI Taxonomy" id="449393"/>
    <lineage>
        <taxon>unclassified sequences</taxon>
        <taxon>metagenomes</taxon>
        <taxon>ecological metagenomes</taxon>
    </lineage>
</organism>
<reference evidence="1" key="1">
    <citation type="submission" date="2020-05" db="EMBL/GenBank/DDBJ databases">
        <authorList>
            <person name="Chiriac C."/>
            <person name="Salcher M."/>
            <person name="Ghai R."/>
            <person name="Kavagutti S V."/>
        </authorList>
    </citation>
    <scope>NUCLEOTIDE SEQUENCE</scope>
</reference>
<dbReference type="AlphaFoldDB" id="A0A6J6P0R2"/>
<name>A0A6J6P0R2_9ZZZZ</name>
<proteinExistence type="predicted"/>